<dbReference type="Proteomes" id="UP000244441">
    <property type="component" value="Chromosome"/>
</dbReference>
<organism evidence="2 3">
    <name type="scientific">Saccharobesus litoralis</name>
    <dbReference type="NCBI Taxonomy" id="2172099"/>
    <lineage>
        <taxon>Bacteria</taxon>
        <taxon>Pseudomonadati</taxon>
        <taxon>Pseudomonadota</taxon>
        <taxon>Gammaproteobacteria</taxon>
        <taxon>Alteromonadales</taxon>
        <taxon>Alteromonadaceae</taxon>
        <taxon>Saccharobesus</taxon>
    </lineage>
</organism>
<evidence type="ECO:0000313" key="2">
    <source>
        <dbReference type="EMBL" id="AWB67636.1"/>
    </source>
</evidence>
<evidence type="ECO:0000256" key="1">
    <source>
        <dbReference type="SAM" id="Phobius"/>
    </source>
</evidence>
<feature type="transmembrane region" description="Helical" evidence="1">
    <location>
        <begin position="69"/>
        <end position="88"/>
    </location>
</feature>
<evidence type="ECO:0008006" key="4">
    <source>
        <dbReference type="Google" id="ProtNLM"/>
    </source>
</evidence>
<accession>A0A2S0VTU5</accession>
<keyword evidence="1" id="KW-0812">Transmembrane</keyword>
<reference evidence="2 3" key="1">
    <citation type="submission" date="2018-01" db="EMBL/GenBank/DDBJ databases">
        <title>Genome sequence of a Cantenovulum-like bacteria.</title>
        <authorList>
            <person name="Tan W.R."/>
            <person name="Lau N.-S."/>
            <person name="Go F."/>
            <person name="Amirul A.-A.A."/>
        </authorList>
    </citation>
    <scope>NUCLEOTIDE SEQUENCE [LARGE SCALE GENOMIC DNA]</scope>
    <source>
        <strain evidence="2 3">CCB-QB4</strain>
    </source>
</reference>
<gene>
    <name evidence="2" type="ORF">C2869_14855</name>
</gene>
<keyword evidence="1" id="KW-0472">Membrane</keyword>
<evidence type="ECO:0000313" key="3">
    <source>
        <dbReference type="Proteomes" id="UP000244441"/>
    </source>
</evidence>
<feature type="transmembrane region" description="Helical" evidence="1">
    <location>
        <begin position="40"/>
        <end position="57"/>
    </location>
</feature>
<keyword evidence="3" id="KW-1185">Reference proteome</keyword>
<sequence length="249" mass="28249">MSALSCHGVLGYIDVNHKFLLFLIMRKHLHLVKPLTRANGFNLVLFSVAGLFVYLILSHLDVIEHKVVHIFWTLSIGICALIGVLKIFEPVVSCELDDTGFIYCHRKGLLKVRWADIRRVGEVSIAEGLENRALPFIGIKLIAIDNLLEETSLRVMSSLIVEQRALLTQIMSRQCQMGECIGEEILNTDPYKTETKEYKGVQAMFANQLCLLNKYAGYHIILAEGLLDRKPSEFIQLLKQYKNSHPIVD</sequence>
<dbReference type="Pfam" id="PF11201">
    <property type="entry name" value="DUF2982"/>
    <property type="match status" value="1"/>
</dbReference>
<proteinExistence type="predicted"/>
<dbReference type="AlphaFoldDB" id="A0A2S0VTU5"/>
<name>A0A2S0VTU5_9ALTE</name>
<dbReference type="EMBL" id="CP026604">
    <property type="protein sequence ID" value="AWB67636.1"/>
    <property type="molecule type" value="Genomic_DNA"/>
</dbReference>
<keyword evidence="1" id="KW-1133">Transmembrane helix</keyword>
<dbReference type="KEGG" id="cate:C2869_14855"/>
<dbReference type="InterPro" id="IPR021367">
    <property type="entry name" value="DUF2982"/>
</dbReference>
<protein>
    <recommendedName>
        <fullName evidence="4">DUF2982 domain-containing protein</fullName>
    </recommendedName>
</protein>